<evidence type="ECO:0000256" key="7">
    <source>
        <dbReference type="SAM" id="Phobius"/>
    </source>
</evidence>
<evidence type="ECO:0000256" key="3">
    <source>
        <dbReference type="ARBA" id="ARBA00022741"/>
    </source>
</evidence>
<comment type="caution">
    <text evidence="10">The sequence shown here is derived from an EMBL/GenBank/DDBJ whole genome shotgun (WGS) entry which is preliminary data.</text>
</comment>
<dbReference type="SUPFAM" id="SSF90123">
    <property type="entry name" value="ABC transporter transmembrane region"/>
    <property type="match status" value="1"/>
</dbReference>
<dbReference type="InterPro" id="IPR027417">
    <property type="entry name" value="P-loop_NTPase"/>
</dbReference>
<dbReference type="GO" id="GO:0016887">
    <property type="term" value="F:ATP hydrolysis activity"/>
    <property type="evidence" value="ECO:0007669"/>
    <property type="project" value="InterPro"/>
</dbReference>
<keyword evidence="5 7" id="KW-1133">Transmembrane helix</keyword>
<dbReference type="Gene3D" id="3.40.50.300">
    <property type="entry name" value="P-loop containing nucleotide triphosphate hydrolases"/>
    <property type="match status" value="1"/>
</dbReference>
<feature type="transmembrane region" description="Helical" evidence="7">
    <location>
        <begin position="304"/>
        <end position="325"/>
    </location>
</feature>
<dbReference type="PROSITE" id="PS50893">
    <property type="entry name" value="ABC_TRANSPORTER_2"/>
    <property type="match status" value="1"/>
</dbReference>
<proteinExistence type="predicted"/>
<evidence type="ECO:0000313" key="10">
    <source>
        <dbReference type="EMBL" id="TDR23733.1"/>
    </source>
</evidence>
<dbReference type="GO" id="GO:0005524">
    <property type="term" value="F:ATP binding"/>
    <property type="evidence" value="ECO:0007669"/>
    <property type="project" value="UniProtKB-KW"/>
</dbReference>
<dbReference type="EMBL" id="SNZB01000001">
    <property type="protein sequence ID" value="TDR23733.1"/>
    <property type="molecule type" value="Genomic_DNA"/>
</dbReference>
<feature type="domain" description="ABC transmembrane type-1" evidence="9">
    <location>
        <begin position="45"/>
        <end position="327"/>
    </location>
</feature>
<dbReference type="AlphaFoldDB" id="A0A4R6Y0S9"/>
<dbReference type="InterPro" id="IPR003439">
    <property type="entry name" value="ABC_transporter-like_ATP-bd"/>
</dbReference>
<dbReference type="RefSeq" id="WP_211336964.1">
    <property type="nucleotide sequence ID" value="NZ_NIHB01000001.1"/>
</dbReference>
<dbReference type="SMART" id="SM00382">
    <property type="entry name" value="AAA"/>
    <property type="match status" value="1"/>
</dbReference>
<feature type="transmembrane region" description="Helical" evidence="7">
    <location>
        <begin position="44"/>
        <end position="63"/>
    </location>
</feature>
<evidence type="ECO:0000256" key="1">
    <source>
        <dbReference type="ARBA" id="ARBA00004651"/>
    </source>
</evidence>
<dbReference type="Proteomes" id="UP000295724">
    <property type="component" value="Unassembled WGS sequence"/>
</dbReference>
<dbReference type="InterPro" id="IPR011527">
    <property type="entry name" value="ABC1_TM_dom"/>
</dbReference>
<evidence type="ECO:0000256" key="5">
    <source>
        <dbReference type="ARBA" id="ARBA00022989"/>
    </source>
</evidence>
<sequence length="605" mass="66436">MAKQHEMDTKQLNEDADKVSAPNKASLNHLRLILPLVTPYKKHILLALLLLFLGAAANLAIPVAFKQMIDLGFAAENQDKLSYYFILVFVVSSLMILFTSLRYFWVSWIGQKVVTDLRKKVYGKVMGQSQEFFEKTKTGEILSRINTDTTLVETVVGSTFSIALRSAVTFFGAAFMMIFTAPKLAMYIAFIIPLVVLPIVITGRKIQKLSKAEQDRIADSSALATETINAMHTVQAYAQEQAENNKFIHAINNAFKAAVASIRMTTIMSMLVGFVIFGGIVFVLWLGAKDVITGDMTAGTLSQFVMYAIMAATSVGALSTVWSELKKAAGALERIIELMNTESTIKDPAKPKIMHHTVLGNISIKDLSFAYPSRHDLNVLNNISIEVVPGQTVALVGPSGSGKSTLFQLLMRFYEAQTGSIKLDGTAIEDFRLNDLRSQFSLVAQDVTIFSTTARENIAYGRPDATDEEVRTAAQLAHADEFIENLENGYDTYLGERGVRLSGGQAQRLSIARAVITNPPVLLLDEATSALDANSEKLVQEALNTIMKGRTTLVIAHRLATIRKADQIIVMDQGKVVAIGKHEQLITSNALYAELAKLQFTDESH</sequence>
<evidence type="ECO:0000259" key="8">
    <source>
        <dbReference type="PROSITE" id="PS50893"/>
    </source>
</evidence>
<dbReference type="GO" id="GO:0005886">
    <property type="term" value="C:plasma membrane"/>
    <property type="evidence" value="ECO:0007669"/>
    <property type="project" value="UniProtKB-SubCell"/>
</dbReference>
<feature type="transmembrane region" description="Helical" evidence="7">
    <location>
        <begin position="83"/>
        <end position="105"/>
    </location>
</feature>
<dbReference type="InterPro" id="IPR003593">
    <property type="entry name" value="AAA+_ATPase"/>
</dbReference>
<dbReference type="NCBIfam" id="TIGR02204">
    <property type="entry name" value="MsbA_rel"/>
    <property type="match status" value="1"/>
</dbReference>
<dbReference type="PROSITE" id="PS50929">
    <property type="entry name" value="ABC_TM1F"/>
    <property type="match status" value="1"/>
</dbReference>
<dbReference type="SUPFAM" id="SSF52540">
    <property type="entry name" value="P-loop containing nucleoside triphosphate hydrolases"/>
    <property type="match status" value="1"/>
</dbReference>
<evidence type="ECO:0000259" key="9">
    <source>
        <dbReference type="PROSITE" id="PS50929"/>
    </source>
</evidence>
<accession>A0A4R6Y0S9</accession>
<keyword evidence="2 7" id="KW-0812">Transmembrane</keyword>
<dbReference type="PANTHER" id="PTHR43394:SF1">
    <property type="entry name" value="ATP-BINDING CASSETTE SUB-FAMILY B MEMBER 10, MITOCHONDRIAL"/>
    <property type="match status" value="1"/>
</dbReference>
<protein>
    <submittedName>
        <fullName evidence="10">ATP-binding cassette subfamily B protein</fullName>
    </submittedName>
</protein>
<comment type="subcellular location">
    <subcellularLocation>
        <location evidence="1">Cell membrane</location>
        <topology evidence="1">Multi-pass membrane protein</topology>
    </subcellularLocation>
</comment>
<feature type="transmembrane region" description="Helical" evidence="7">
    <location>
        <begin position="151"/>
        <end position="178"/>
    </location>
</feature>
<dbReference type="GO" id="GO:0015421">
    <property type="term" value="F:ABC-type oligopeptide transporter activity"/>
    <property type="evidence" value="ECO:0007669"/>
    <property type="project" value="TreeGrafter"/>
</dbReference>
<feature type="transmembrane region" description="Helical" evidence="7">
    <location>
        <begin position="266"/>
        <end position="288"/>
    </location>
</feature>
<dbReference type="InterPro" id="IPR036640">
    <property type="entry name" value="ABC1_TM_sf"/>
</dbReference>
<dbReference type="Pfam" id="PF00664">
    <property type="entry name" value="ABC_membrane"/>
    <property type="match status" value="1"/>
</dbReference>
<evidence type="ECO:0000256" key="6">
    <source>
        <dbReference type="ARBA" id="ARBA00023136"/>
    </source>
</evidence>
<dbReference type="PROSITE" id="PS00211">
    <property type="entry name" value="ABC_TRANSPORTER_1"/>
    <property type="match status" value="1"/>
</dbReference>
<dbReference type="Pfam" id="PF00005">
    <property type="entry name" value="ABC_tran"/>
    <property type="match status" value="1"/>
</dbReference>
<evidence type="ECO:0000256" key="2">
    <source>
        <dbReference type="ARBA" id="ARBA00022692"/>
    </source>
</evidence>
<keyword evidence="11" id="KW-1185">Reference proteome</keyword>
<gene>
    <name evidence="10" type="ORF">C8D91_0598</name>
</gene>
<organism evidence="10 11">
    <name type="scientific">Marinicella litoralis</name>
    <dbReference type="NCBI Taxonomy" id="644220"/>
    <lineage>
        <taxon>Bacteria</taxon>
        <taxon>Pseudomonadati</taxon>
        <taxon>Pseudomonadota</taxon>
        <taxon>Gammaproteobacteria</taxon>
        <taxon>Lysobacterales</taxon>
        <taxon>Marinicellaceae</taxon>
        <taxon>Marinicella</taxon>
    </lineage>
</organism>
<dbReference type="InterPro" id="IPR017871">
    <property type="entry name" value="ABC_transporter-like_CS"/>
</dbReference>
<keyword evidence="4 10" id="KW-0067">ATP-binding</keyword>
<name>A0A4R6Y0S9_9GAMM</name>
<reference evidence="10 11" key="1">
    <citation type="submission" date="2019-03" db="EMBL/GenBank/DDBJ databases">
        <title>Genomic Encyclopedia of Type Strains, Phase IV (KMG-IV): sequencing the most valuable type-strain genomes for metagenomic binning, comparative biology and taxonomic classification.</title>
        <authorList>
            <person name="Goeker M."/>
        </authorList>
    </citation>
    <scope>NUCLEOTIDE SEQUENCE [LARGE SCALE GENOMIC DNA]</scope>
    <source>
        <strain evidence="10 11">DSM 25488</strain>
    </source>
</reference>
<feature type="transmembrane region" description="Helical" evidence="7">
    <location>
        <begin position="184"/>
        <end position="201"/>
    </location>
</feature>
<dbReference type="FunFam" id="3.40.50.300:FF:000218">
    <property type="entry name" value="Multidrug ABC transporter ATP-binding protein"/>
    <property type="match status" value="1"/>
</dbReference>
<dbReference type="Gene3D" id="1.20.1560.10">
    <property type="entry name" value="ABC transporter type 1, transmembrane domain"/>
    <property type="match status" value="1"/>
</dbReference>
<dbReference type="InterPro" id="IPR039421">
    <property type="entry name" value="Type_1_exporter"/>
</dbReference>
<dbReference type="CDD" id="cd18575">
    <property type="entry name" value="ABC_6TM_bac_exporter_ABCB8_10_like"/>
    <property type="match status" value="1"/>
</dbReference>
<keyword evidence="6 7" id="KW-0472">Membrane</keyword>
<feature type="domain" description="ABC transporter" evidence="8">
    <location>
        <begin position="362"/>
        <end position="598"/>
    </location>
</feature>
<dbReference type="PANTHER" id="PTHR43394">
    <property type="entry name" value="ATP-DEPENDENT PERMEASE MDL1, MITOCHONDRIAL"/>
    <property type="match status" value="1"/>
</dbReference>
<evidence type="ECO:0000313" key="11">
    <source>
        <dbReference type="Proteomes" id="UP000295724"/>
    </source>
</evidence>
<evidence type="ECO:0000256" key="4">
    <source>
        <dbReference type="ARBA" id="ARBA00022840"/>
    </source>
</evidence>
<dbReference type="InterPro" id="IPR011918">
    <property type="entry name" value="ABC_MsbA_ATP-bd"/>
</dbReference>
<keyword evidence="3" id="KW-0547">Nucleotide-binding</keyword>